<dbReference type="Pfam" id="PF00561">
    <property type="entry name" value="Abhydrolase_1"/>
    <property type="match status" value="1"/>
</dbReference>
<dbReference type="PRINTS" id="PR00111">
    <property type="entry name" value="ABHYDROLASE"/>
</dbReference>
<reference evidence="4" key="1">
    <citation type="submission" date="2016-08" db="EMBL/GenBank/DDBJ databases">
        <authorList>
            <person name="Varghese N."/>
            <person name="Submissions Spin"/>
        </authorList>
    </citation>
    <scope>NUCLEOTIDE SEQUENCE [LARGE SCALE GENOMIC DNA]</scope>
    <source>
        <strain evidence="4">HAMBI 2971</strain>
    </source>
</reference>
<gene>
    <name evidence="3" type="ORF">GA0061102_101530</name>
</gene>
<dbReference type="PANTHER" id="PTHR43433">
    <property type="entry name" value="HYDROLASE, ALPHA/BETA FOLD FAMILY PROTEIN"/>
    <property type="match status" value="1"/>
</dbReference>
<dbReference type="Gene3D" id="3.40.50.1820">
    <property type="entry name" value="alpha/beta hydrolase"/>
    <property type="match status" value="1"/>
</dbReference>
<comment type="similarity">
    <text evidence="1">Belongs to the AB hydrolase superfamily. Bacterial non-heme haloperoxidase / perhydrolase family.</text>
</comment>
<evidence type="ECO:0000313" key="3">
    <source>
        <dbReference type="EMBL" id="SCB28864.1"/>
    </source>
</evidence>
<dbReference type="AlphaFoldDB" id="A0A1C3VN02"/>
<dbReference type="InterPro" id="IPR000073">
    <property type="entry name" value="AB_hydrolase_1"/>
</dbReference>
<dbReference type="RefSeq" id="WP_092849327.1">
    <property type="nucleotide sequence ID" value="NZ_FMAH01000015.1"/>
</dbReference>
<dbReference type="FunFam" id="3.40.50.1820:FF:000205">
    <property type="entry name" value="Non-haem bromoperoxidase BPO-A2"/>
    <property type="match status" value="1"/>
</dbReference>
<evidence type="ECO:0000313" key="4">
    <source>
        <dbReference type="Proteomes" id="UP000199435"/>
    </source>
</evidence>
<dbReference type="Proteomes" id="UP000199435">
    <property type="component" value="Unassembled WGS sequence"/>
</dbReference>
<evidence type="ECO:0000256" key="1">
    <source>
        <dbReference type="ARBA" id="ARBA00038128"/>
    </source>
</evidence>
<feature type="domain" description="AB hydrolase-1" evidence="2">
    <location>
        <begin position="21"/>
        <end position="259"/>
    </location>
</feature>
<dbReference type="SUPFAM" id="SSF53474">
    <property type="entry name" value="alpha/beta-Hydrolases"/>
    <property type="match status" value="1"/>
</dbReference>
<proteinExistence type="inferred from homology"/>
<dbReference type="InterPro" id="IPR050471">
    <property type="entry name" value="AB_hydrolase"/>
</dbReference>
<dbReference type="EMBL" id="FMAH01000015">
    <property type="protein sequence ID" value="SCB28864.1"/>
    <property type="molecule type" value="Genomic_DNA"/>
</dbReference>
<dbReference type="OrthoDB" id="9779853at2"/>
<organism evidence="3 4">
    <name type="scientific">Rhizobium miluonense</name>
    <dbReference type="NCBI Taxonomy" id="411945"/>
    <lineage>
        <taxon>Bacteria</taxon>
        <taxon>Pseudomonadati</taxon>
        <taxon>Pseudomonadota</taxon>
        <taxon>Alphaproteobacteria</taxon>
        <taxon>Hyphomicrobiales</taxon>
        <taxon>Rhizobiaceae</taxon>
        <taxon>Rhizobium/Agrobacterium group</taxon>
        <taxon>Rhizobium</taxon>
    </lineage>
</organism>
<accession>A0A1C3VN02</accession>
<keyword evidence="4" id="KW-1185">Reference proteome</keyword>
<evidence type="ECO:0000259" key="2">
    <source>
        <dbReference type="Pfam" id="PF00561"/>
    </source>
</evidence>
<dbReference type="InterPro" id="IPR000639">
    <property type="entry name" value="Epox_hydrolase-like"/>
</dbReference>
<name>A0A1C3VN02_9HYPH</name>
<protein>
    <submittedName>
        <fullName evidence="3">Pimeloyl-ACP methyl ester carboxylesterase</fullName>
    </submittedName>
</protein>
<dbReference type="PANTHER" id="PTHR43433:SF5">
    <property type="entry name" value="AB HYDROLASE-1 DOMAIN-CONTAINING PROTEIN"/>
    <property type="match status" value="1"/>
</dbReference>
<dbReference type="InterPro" id="IPR029058">
    <property type="entry name" value="AB_hydrolase_fold"/>
</dbReference>
<dbReference type="STRING" id="411945.GA0061102_101530"/>
<sequence length="273" mass="30355">MPMLTVRDNTRLYYKDWGDGPAVVFSHGWPLNSDMWENQMMFLASEGYRVIAHDRRGFGRSDQPWVGYDHDTFSDDLCEIIEALDLKDVSLVGYAMGGGEIARYIGRHGTGRISRAVLIGATTPKLARSEDYPNGVPEAVFEGVRAGLRADRAEFIRGFSRLFFGADRDGANVSEGSLMQLHQIAMQSSLKAAHDSITACAVTDYRHDIEKFDVPVLIIHGEDDAFVPFHATARQAAELIPNAVLKVCEGAPHGLLFTHKDRLNSDLLTFLRQ</sequence>
<dbReference type="PRINTS" id="PR00412">
    <property type="entry name" value="EPOXHYDRLASE"/>
</dbReference>
<dbReference type="GO" id="GO:0003824">
    <property type="term" value="F:catalytic activity"/>
    <property type="evidence" value="ECO:0007669"/>
    <property type="project" value="InterPro"/>
</dbReference>